<dbReference type="Proteomes" id="UP001324115">
    <property type="component" value="Unassembled WGS sequence"/>
</dbReference>
<dbReference type="InterPro" id="IPR013320">
    <property type="entry name" value="ConA-like_dom_sf"/>
</dbReference>
<dbReference type="FunFam" id="2.115.10.20:FF:000001">
    <property type="entry name" value="Beta-fructofuranosidase, insoluble isoenzyme CWINV1"/>
    <property type="match status" value="1"/>
</dbReference>
<evidence type="ECO:0000256" key="12">
    <source>
        <dbReference type="SAM" id="Phobius"/>
    </source>
</evidence>
<dbReference type="InterPro" id="IPR021792">
    <property type="entry name" value="Beta-fructofuranosidase_N"/>
</dbReference>
<dbReference type="InterPro" id="IPR050551">
    <property type="entry name" value="Fructan_Metab_Enzymes"/>
</dbReference>
<dbReference type="PANTHER" id="PTHR31953">
    <property type="entry name" value="BETA-FRUCTOFURANOSIDASE, INSOLUBLE ISOENZYME CWINV1-RELATED"/>
    <property type="match status" value="1"/>
</dbReference>
<dbReference type="Pfam" id="PF11837">
    <property type="entry name" value="INV_N"/>
    <property type="match status" value="1"/>
</dbReference>
<feature type="domain" description="Beta-fructofuranosidase N-terminal" evidence="15">
    <location>
        <begin position="19"/>
        <end position="120"/>
    </location>
</feature>
<dbReference type="EC" id="3.2.1.26" evidence="5"/>
<sequence>MDTNPSHTSISHYEHSSYYSPLPDHSSQPSPRRPLKGFVVIFVSAIFLMSLVTLIIIQSPEPASLEKPEKDRPLSTKPTSFYNISTPEVPRGVAEGVSAKSNPSLSGHHGVSYNWTNAMLSWQRTAYHFQPQKNWMNDPDGPLYHMGWYHLFYQYNPDSAVWGNITWGHAVSRDLIHWLYLPFAMVPDQWYDINGVWTGSATILPDGKIVMLYTGDTVDAVQVQNLAYPANLSDPLLLDWVKYPDNPVLIPPVGIAIDEYRDPTTAWLGPDGKWRVTIGSKVNGAGVSLVYTTTNFTTFDLLPNYLHEVPGTGMWECVDFYPVAINGSTGLDTSVNGPGIKHLLKASLDDTKIDVYALGTYFANNDTWAPDNLAEDVGLGLKYDYGRYYASKTFYDPVKERRVLWGWINETDTEYEDLEKGWASLQTIPRTVLFDNKTGTNILQWPVEEVESLRLNSTDFEGVVVEPGSVVELNIGTATQLDIFADFEIESLGLEETNEANGGCRGGVVDRSSLGPFGLLVIADETLSELTPIYFRPTNTSDGGLKTYFCADERRSSKANDVFNQVYGSQVPVLEGEKFSMRLLVDHSIVESFAQGGRTVITSRVYPTEAIYGAARVFLFNNATGVNVKATLKIWQLNSAFIHPFPLDQIDTVKPLQPF</sequence>
<feature type="compositionally biased region" description="Low complexity" evidence="11">
    <location>
        <begin position="1"/>
        <end position="20"/>
    </location>
</feature>
<evidence type="ECO:0000256" key="8">
    <source>
        <dbReference type="ARBA" id="ARBA00023145"/>
    </source>
</evidence>
<comment type="catalytic activity">
    <reaction evidence="1">
        <text>Hydrolysis of terminal non-reducing beta-D-fructofuranoside residues in beta-D-fructofuranosides.</text>
        <dbReference type="EC" id="3.2.1.26"/>
    </reaction>
</comment>
<accession>A0AAN7EHL1</accession>
<evidence type="ECO:0000256" key="7">
    <source>
        <dbReference type="ARBA" id="ARBA00022801"/>
    </source>
</evidence>
<dbReference type="CDD" id="cd18624">
    <property type="entry name" value="GH32_Fruct1-like"/>
    <property type="match status" value="1"/>
</dbReference>
<dbReference type="SMART" id="SM00640">
    <property type="entry name" value="Glyco_32"/>
    <property type="match status" value="1"/>
</dbReference>
<keyword evidence="7 10" id="KW-0378">Hydrolase</keyword>
<dbReference type="InterPro" id="IPR013148">
    <property type="entry name" value="Glyco_hydro_32_N"/>
</dbReference>
<reference evidence="16 17" key="1">
    <citation type="journal article" date="2023" name="G3 (Bethesda)">
        <title>A haplotype-resolved chromosome-scale genome for Quercus rubra L. provides insights into the genetics of adaptive traits for red oak species.</title>
        <authorList>
            <person name="Kapoor B."/>
            <person name="Jenkins J."/>
            <person name="Schmutz J."/>
            <person name="Zhebentyayeva T."/>
            <person name="Kuelheim C."/>
            <person name="Coggeshall M."/>
            <person name="Heim C."/>
            <person name="Lasky J.R."/>
            <person name="Leites L."/>
            <person name="Islam-Faridi N."/>
            <person name="Romero-Severson J."/>
            <person name="DeLeo V.L."/>
            <person name="Lucas S.M."/>
            <person name="Lazic D."/>
            <person name="Gailing O."/>
            <person name="Carlson J."/>
            <person name="Staton M."/>
        </authorList>
    </citation>
    <scope>NUCLEOTIDE SEQUENCE [LARGE SCALE GENOMIC DNA]</scope>
    <source>
        <strain evidence="16">Pseudo-F2</strain>
    </source>
</reference>
<evidence type="ECO:0000313" key="16">
    <source>
        <dbReference type="EMBL" id="KAK4572051.1"/>
    </source>
</evidence>
<comment type="pathway">
    <text evidence="3">Glycan biosynthesis; sucrose metabolism.</text>
</comment>
<evidence type="ECO:0000256" key="5">
    <source>
        <dbReference type="ARBA" id="ARBA00012758"/>
    </source>
</evidence>
<dbReference type="EMBL" id="JAXUIC010000009">
    <property type="protein sequence ID" value="KAK4572051.1"/>
    <property type="molecule type" value="Genomic_DNA"/>
</dbReference>
<dbReference type="SUPFAM" id="SSF49899">
    <property type="entry name" value="Concanavalin A-like lectins/glucanases"/>
    <property type="match status" value="1"/>
</dbReference>
<dbReference type="Gene3D" id="2.115.10.20">
    <property type="entry name" value="Glycosyl hydrolase domain, family 43"/>
    <property type="match status" value="1"/>
</dbReference>
<feature type="domain" description="Glycosyl hydrolase family 32 N-terminal" evidence="13">
    <location>
        <begin position="128"/>
        <end position="446"/>
    </location>
</feature>
<keyword evidence="12" id="KW-0812">Transmembrane</keyword>
<feature type="domain" description="Glycosyl hydrolase family 32 C-terminal" evidence="14">
    <location>
        <begin position="449"/>
        <end position="636"/>
    </location>
</feature>
<evidence type="ECO:0000256" key="9">
    <source>
        <dbReference type="ARBA" id="ARBA00023295"/>
    </source>
</evidence>
<proteinExistence type="inferred from homology"/>
<evidence type="ECO:0000256" key="1">
    <source>
        <dbReference type="ARBA" id="ARBA00000094"/>
    </source>
</evidence>
<dbReference type="InterPro" id="IPR001362">
    <property type="entry name" value="Glyco_hydro_32"/>
</dbReference>
<name>A0AAN7EHL1_QUERU</name>
<dbReference type="SUPFAM" id="SSF75005">
    <property type="entry name" value="Arabinanase/levansucrase/invertase"/>
    <property type="match status" value="1"/>
</dbReference>
<evidence type="ECO:0000256" key="6">
    <source>
        <dbReference type="ARBA" id="ARBA00022554"/>
    </source>
</evidence>
<organism evidence="16 17">
    <name type="scientific">Quercus rubra</name>
    <name type="common">Northern red oak</name>
    <name type="synonym">Quercus borealis</name>
    <dbReference type="NCBI Taxonomy" id="3512"/>
    <lineage>
        <taxon>Eukaryota</taxon>
        <taxon>Viridiplantae</taxon>
        <taxon>Streptophyta</taxon>
        <taxon>Embryophyta</taxon>
        <taxon>Tracheophyta</taxon>
        <taxon>Spermatophyta</taxon>
        <taxon>Magnoliopsida</taxon>
        <taxon>eudicotyledons</taxon>
        <taxon>Gunneridae</taxon>
        <taxon>Pentapetalae</taxon>
        <taxon>rosids</taxon>
        <taxon>fabids</taxon>
        <taxon>Fagales</taxon>
        <taxon>Fagaceae</taxon>
        <taxon>Quercus</taxon>
    </lineage>
</organism>
<keyword evidence="8" id="KW-0865">Zymogen</keyword>
<keyword evidence="12" id="KW-0472">Membrane</keyword>
<dbReference type="Pfam" id="PF00251">
    <property type="entry name" value="Glyco_hydro_32N"/>
    <property type="match status" value="1"/>
</dbReference>
<dbReference type="AlphaFoldDB" id="A0AAN7EHL1"/>
<evidence type="ECO:0000256" key="11">
    <source>
        <dbReference type="SAM" id="MobiDB-lite"/>
    </source>
</evidence>
<evidence type="ECO:0000259" key="14">
    <source>
        <dbReference type="Pfam" id="PF08244"/>
    </source>
</evidence>
<dbReference type="InterPro" id="IPR013189">
    <property type="entry name" value="Glyco_hydro_32_C"/>
</dbReference>
<feature type="region of interest" description="Disordered" evidence="11">
    <location>
        <begin position="1"/>
        <end position="30"/>
    </location>
</feature>
<keyword evidence="17" id="KW-1185">Reference proteome</keyword>
<evidence type="ECO:0000259" key="15">
    <source>
        <dbReference type="Pfam" id="PF11837"/>
    </source>
</evidence>
<keyword evidence="12" id="KW-1133">Transmembrane helix</keyword>
<feature type="transmembrane region" description="Helical" evidence="12">
    <location>
        <begin position="37"/>
        <end position="57"/>
    </location>
</feature>
<dbReference type="GO" id="GO:0005975">
    <property type="term" value="P:carbohydrate metabolic process"/>
    <property type="evidence" value="ECO:0007669"/>
    <property type="project" value="InterPro"/>
</dbReference>
<evidence type="ECO:0000259" key="13">
    <source>
        <dbReference type="Pfam" id="PF00251"/>
    </source>
</evidence>
<evidence type="ECO:0000313" key="17">
    <source>
        <dbReference type="Proteomes" id="UP001324115"/>
    </source>
</evidence>
<evidence type="ECO:0000256" key="10">
    <source>
        <dbReference type="RuleBase" id="RU362110"/>
    </source>
</evidence>
<dbReference type="GO" id="GO:0004564">
    <property type="term" value="F:beta-fructofuranosidase activity"/>
    <property type="evidence" value="ECO:0007669"/>
    <property type="project" value="UniProtKB-EC"/>
</dbReference>
<comment type="similarity">
    <text evidence="4 10">Belongs to the glycosyl hydrolase 32 family.</text>
</comment>
<protein>
    <recommendedName>
        <fullName evidence="5">beta-fructofuranosidase</fullName>
        <ecNumber evidence="5">3.2.1.26</ecNumber>
    </recommendedName>
</protein>
<evidence type="ECO:0000256" key="4">
    <source>
        <dbReference type="ARBA" id="ARBA00009902"/>
    </source>
</evidence>
<dbReference type="Gene3D" id="2.60.120.560">
    <property type="entry name" value="Exo-inulinase, domain 1"/>
    <property type="match status" value="1"/>
</dbReference>
<dbReference type="GO" id="GO:0005775">
    <property type="term" value="C:vacuolar lumen"/>
    <property type="evidence" value="ECO:0007669"/>
    <property type="project" value="UniProtKB-SubCell"/>
</dbReference>
<dbReference type="FunFam" id="2.60.120.560:FF:000002">
    <property type="entry name" value="Beta-fructofuranosidase, insoluble isoenzyme CWINV1"/>
    <property type="match status" value="1"/>
</dbReference>
<gene>
    <name evidence="16" type="ORF">RGQ29_030457</name>
</gene>
<comment type="subcellular location">
    <subcellularLocation>
        <location evidence="2">Vacuole lumen</location>
    </subcellularLocation>
</comment>
<keyword evidence="6" id="KW-0926">Vacuole</keyword>
<evidence type="ECO:0000256" key="3">
    <source>
        <dbReference type="ARBA" id="ARBA00004914"/>
    </source>
</evidence>
<comment type="caution">
    <text evidence="16">The sequence shown here is derived from an EMBL/GenBank/DDBJ whole genome shotgun (WGS) entry which is preliminary data.</text>
</comment>
<evidence type="ECO:0000256" key="2">
    <source>
        <dbReference type="ARBA" id="ARBA00004410"/>
    </source>
</evidence>
<dbReference type="Pfam" id="PF08244">
    <property type="entry name" value="Glyco_hydro_32C"/>
    <property type="match status" value="1"/>
</dbReference>
<dbReference type="InterPro" id="IPR023296">
    <property type="entry name" value="Glyco_hydro_beta-prop_sf"/>
</dbReference>
<keyword evidence="9 10" id="KW-0326">Glycosidase</keyword>